<gene>
    <name evidence="3" type="ORF">VSS16_31895</name>
</gene>
<protein>
    <submittedName>
        <fullName evidence="3">RHS repeat-associated core domain-containing protein</fullName>
    </submittedName>
</protein>
<dbReference type="Proteomes" id="UP001585080">
    <property type="component" value="Unassembled WGS sequence"/>
</dbReference>
<dbReference type="EMBL" id="JAYMRP010000042">
    <property type="protein sequence ID" value="MFB8777272.1"/>
    <property type="molecule type" value="Genomic_DNA"/>
</dbReference>
<accession>A0ABV5EKA4</accession>
<dbReference type="Pfam" id="PF05593">
    <property type="entry name" value="RHS_repeat"/>
    <property type="match status" value="1"/>
</dbReference>
<dbReference type="InterPro" id="IPR050708">
    <property type="entry name" value="T6SS_VgrG/RHS"/>
</dbReference>
<dbReference type="RefSeq" id="WP_376735750.1">
    <property type="nucleotide sequence ID" value="NZ_JAYMRP010000042.1"/>
</dbReference>
<comment type="caution">
    <text evidence="3">The sequence shown here is derived from an EMBL/GenBank/DDBJ whole genome shotgun (WGS) entry which is preliminary data.</text>
</comment>
<keyword evidence="2" id="KW-0472">Membrane</keyword>
<name>A0ABV5EKA4_9ACTN</name>
<keyword evidence="2" id="KW-0812">Transmembrane</keyword>
<dbReference type="PANTHER" id="PTHR32305:SF15">
    <property type="entry name" value="PROTEIN RHSA-RELATED"/>
    <property type="match status" value="1"/>
</dbReference>
<feature type="region of interest" description="Disordered" evidence="1">
    <location>
        <begin position="1628"/>
        <end position="1647"/>
    </location>
</feature>
<reference evidence="3 4" key="1">
    <citation type="submission" date="2024-01" db="EMBL/GenBank/DDBJ databases">
        <title>Genome mining of biosynthetic gene clusters to explore secondary metabolites of Streptomyces sp.</title>
        <authorList>
            <person name="Baig A."/>
            <person name="Ajitkumar Shintre N."/>
            <person name="Kumar H."/>
            <person name="Anbarasu A."/>
            <person name="Ramaiah S."/>
        </authorList>
    </citation>
    <scope>NUCLEOTIDE SEQUENCE [LARGE SCALE GENOMIC DNA]</scope>
    <source>
        <strain evidence="3 4">A57</strain>
    </source>
</reference>
<dbReference type="InterPro" id="IPR031325">
    <property type="entry name" value="RHS_repeat"/>
</dbReference>
<keyword evidence="4" id="KW-1185">Reference proteome</keyword>
<dbReference type="Gene3D" id="2.180.10.10">
    <property type="entry name" value="RHS repeat-associated core"/>
    <property type="match status" value="2"/>
</dbReference>
<proteinExistence type="predicted"/>
<evidence type="ECO:0000256" key="1">
    <source>
        <dbReference type="SAM" id="MobiDB-lite"/>
    </source>
</evidence>
<organism evidence="3 4">
    <name type="scientific">Streptomyces broussonetiae</name>
    <dbReference type="NCBI Taxonomy" id="2686304"/>
    <lineage>
        <taxon>Bacteria</taxon>
        <taxon>Bacillati</taxon>
        <taxon>Actinomycetota</taxon>
        <taxon>Actinomycetes</taxon>
        <taxon>Kitasatosporales</taxon>
        <taxon>Streptomycetaceae</taxon>
        <taxon>Streptomyces</taxon>
    </lineage>
</organism>
<evidence type="ECO:0000313" key="4">
    <source>
        <dbReference type="Proteomes" id="UP001585080"/>
    </source>
</evidence>
<sequence>MTIHRSTPQQRGRLWSGGSLRYIAGSLTLALCVALLDGASAAAAPRSQAPAAPKKAAVTQAADIPSARVAARSSGKRVEALSERTETSTTWANKDGSLTTELSAGPIRFQDGTTVGGWRDVDLDLVSHSDGVEPKAHPRGLKLAGKTGAPAASLKAAQASKAVDLVTLGEGDEQITLQWKGGLPAPKLDGTRAEYVNAVPGADVVVDATRTGFEQFVEIKQKPATEGYTYTLPLKTKGLKVKQQTDGSVFFTDKKSKKQAVMPAPVMWDATVDRISGEHTNRARVAMKVVKTKGGVDLVITPDAKFLADPATKYPVTVDPSTSSLSNVFDTYVQQGEAVDWSTDTELDLGNPGTKNADGTFRTARSFISWNTTPISDALINSATLSLWNFHSGNINCNAYPWEVWSTGAASTSSRWTAQPAWTAKKATSTETKGNPACTSAPDGWVNANVATLVQEWASAKTTRGHMGLRATDEAVSAPWKRFNSGNAASNPPKLTVNFNYRPRTGTDQQAGPPFFKDTGGTWFVNTTTPTLQDTFVDPNNDKVDGTFQIFDSVTGAQVGDVLVSPFVASGQPASVKVPSGLLSNGKTYKFRTSPYDGQHYNTGWSAYASFTVDTSAPSAPSSVTSTDYPTNAWVKGVGQNGDFTVTPPSGDQNGIEWSLDGAVWEKVPTSGTTPVKITIAPEKAGTNVLQFRATDKAENKSDLVSYTFHVGPGGVTLPDDGTRTAARVPLAAEAESPKFDAVTFQWRRGDADDWTNIPAGDVTSGGDPVASWPLALSSGKTPQLTWNATKTVDPDGVVQLRAELTGSGGATGASDPVGVVVDRNADGSAGESIGPGEVNLLTGDYTISGGDASFFGMSVTRSASSRSPQAGAANAQAPIFGKEWLYSAAADQVTTPFSYLHKTSATSLSVGLAGDDTKIHFTANAARTGWISEPGSEDYILDGGFDGDFTLTSTEGGSTTFVPVEAGGDTWRASASWIEGVDNSTTTTVSEAFTVGETKTARPKKIVAATSAATNSACASDSTVKGCRVLEFVYATSTTATSADFGDVKDQVSSVKLWATAPGASASTATTVARYVYDADGRLRETWDPRISPALKTAYGYDSTGRVTSLKPAGQLPWSFTYGQAGSSPASGSGMLLKVSRATLTPGSADQTNGTATTSVVYGVPLTGSAAPENLGAAATASWGQTDTPTDATAVFPADQVPASHDGSSLSAGDYGRAGIHYLNASGRAVNEAEPGHRLSATQYDRFGNVVRSLTAANRELALGATDTLKDRLTDLGIRSLASAERAQLLSSASVYDADGVRETDIYGPLHRVTLSANLTSGSTTLAAAGTQLMARAHTVQEFDAGRPSDGTAVVRDQVTKVTVGAQPRSWPTLTADPRVTVTAYDWVKGQPTITTVDPSGLAITTTTGYDAKGRVTSKAQPASSGSDAGTTITTYYTADGTGVCGGRPEWADQVCRIAPAASISGGGSNPAQLPTKVFEYGLFGQATKIVETANGATRTTATGYDAAGRTTTLSTSGGVGTAVPSGTTAFDEATGLPVSHTSATGGTITKSYDQLGRQMTYTDADGGTTTTRYDALDRPTTVTDNVPSTTTYTYDTAIDPRGLLTSVTDSVAGTFTARYDEDGELVTQGLPGGYTTKDTVDPAGTATSRTVTRVSDDSVVIADSITETVHGQQATHAGTPGVTASQAYTYDKAGRLTQVQDTATDAICTTRAYTFDKNSNRKTLATATAAVNAACTTPGATTTSYTYDTGDRQIATGYVYDAFGRTTAKPGTTLDYHVNDLVRQQTAGTERQTWTLDSALRFRSWTTESNSSGTWTQTGSRLNHYDSDGDSPRWIVENTSSGAVTRNVLGPDSRLAATTTKTGGTVLQLADLHGDIALQLPLDTADAPTVLDTDEFGNARAGQQATRYNWLGAHQRSSETVTGLSLMGARLYDPATGRFLSADPVQGGSANAYDYANADPVNQFDLDGRSAAKKRAEARACWSLGYSGCVFASYLSGILLWNIGTSKSRNNAVRHFIWQAALTFFFGAAAAKRLGDAHEYGDHSRDSRKDQYNNRQARAFVGSSWNRRQMVYYNSRGRLLQYLYTVGNWLYNRGYLAR</sequence>
<evidence type="ECO:0000313" key="3">
    <source>
        <dbReference type="EMBL" id="MFB8777272.1"/>
    </source>
</evidence>
<dbReference type="InterPro" id="IPR022385">
    <property type="entry name" value="Rhs_assc_core"/>
</dbReference>
<feature type="transmembrane region" description="Helical" evidence="2">
    <location>
        <begin position="1986"/>
        <end position="2006"/>
    </location>
</feature>
<keyword evidence="2" id="KW-1133">Transmembrane helix</keyword>
<dbReference type="NCBIfam" id="TIGR03696">
    <property type="entry name" value="Rhs_assc_core"/>
    <property type="match status" value="1"/>
</dbReference>
<evidence type="ECO:0000256" key="2">
    <source>
        <dbReference type="SAM" id="Phobius"/>
    </source>
</evidence>
<dbReference type="PANTHER" id="PTHR32305">
    <property type="match status" value="1"/>
</dbReference>